<dbReference type="RefSeq" id="WP_084912667.1">
    <property type="nucleotide sequence ID" value="NZ_CAUQAZ010000049.1"/>
</dbReference>
<dbReference type="GO" id="GO:0008849">
    <property type="term" value="F:enterochelin esterase activity"/>
    <property type="evidence" value="ECO:0007669"/>
    <property type="project" value="InterPro"/>
</dbReference>
<evidence type="ECO:0000256" key="4">
    <source>
        <dbReference type="ARBA" id="ARBA00024201"/>
    </source>
</evidence>
<name>A0A1X0WE56_9GAMM</name>
<evidence type="ECO:0000259" key="5">
    <source>
        <dbReference type="Pfam" id="PF11806"/>
    </source>
</evidence>
<protein>
    <submittedName>
        <fullName evidence="6">Enterochelin esterase</fullName>
    </submittedName>
</protein>
<organism evidence="6 7">
    <name type="scientific">Rouxiella badensis</name>
    <dbReference type="NCBI Taxonomy" id="1646377"/>
    <lineage>
        <taxon>Bacteria</taxon>
        <taxon>Pseudomonadati</taxon>
        <taxon>Pseudomonadota</taxon>
        <taxon>Gammaproteobacteria</taxon>
        <taxon>Enterobacterales</taxon>
        <taxon>Yersiniaceae</taxon>
        <taxon>Rouxiella</taxon>
    </lineage>
</organism>
<feature type="domain" description="Enterochelin esterase N-terminal" evidence="5">
    <location>
        <begin position="49"/>
        <end position="180"/>
    </location>
</feature>
<keyword evidence="7" id="KW-1185">Reference proteome</keyword>
<dbReference type="EMBL" id="MRWE01000019">
    <property type="protein sequence ID" value="ORJ25080.1"/>
    <property type="molecule type" value="Genomic_DNA"/>
</dbReference>
<evidence type="ECO:0000256" key="1">
    <source>
        <dbReference type="ARBA" id="ARBA00004496"/>
    </source>
</evidence>
<reference evidence="6 7" key="1">
    <citation type="journal article" date="2017" name="Int. J. Syst. Evol. Microbiol.">
        <title>Rouxiella badensis sp. nov. and Rouxiella silvae sp. nov. isolated from peat bog soil in Germany and emendation of the genus description.</title>
        <authorList>
            <person name="Le Fleche-Mateos A."/>
            <person name="Kugler J.H."/>
            <person name="Hansen S.H."/>
            <person name="Syldatk C."/>
            <person name="Hausmann R."/>
            <person name="Lomprez F."/>
            <person name="Vandenbogaert M."/>
            <person name="Manuguerra J.C."/>
            <person name="Grimont P.A."/>
        </authorList>
    </citation>
    <scope>NUCLEOTIDE SEQUENCE [LARGE SCALE GENOMIC DNA]</scope>
    <source>
        <strain evidence="6 7">DSM 100043</strain>
    </source>
</reference>
<sequence length="463" mass="51949">MKPDCLDRLSTSASETLLNSKHAGSSGWWLEVARRGTPWIEPSGEGRCKVTFFWRDPQGSEFTSAYKRVWININCLTDHHQSSPPQSLQRLSGTDVWHWQIELKSDWRGSYSFIPSVEDRGVPDDAEDAFGRMFAVRSWWRSIFASASHDLLNPTRSWPGAKGHALSGVSLPDAPAQPAWQDFDCYATSSGLCMPAPPAKIQRYQWNSSRLGNERKVWIYTTGESENPASRPLAILLDGQFWSQKMPIWEPLMQQTAQGKLPEAVYVLIEAIDTQHRSEELTCNPDFWLAVQEELLPEVASLAPHTRSPSKTVVAGQSFGGLSSLYAALHWPQRFGCVLAQSGSFWWPRRDMLQRHTVPEDACWLPKQVQQGLGQNAALRIFMEAGRHEGLIHQVNDSLVNILQDSNHSVHYRIVEGGHDALCWRGGLVDGLQALWAEKFIARQPSLSFSLNSIKSGAQHGKA</sequence>
<dbReference type="Gene3D" id="2.60.40.10">
    <property type="entry name" value="Immunoglobulins"/>
    <property type="match status" value="1"/>
</dbReference>
<evidence type="ECO:0000256" key="2">
    <source>
        <dbReference type="ARBA" id="ARBA00022490"/>
    </source>
</evidence>
<dbReference type="InterPro" id="IPR050583">
    <property type="entry name" value="Mycobacterial_A85_antigen"/>
</dbReference>
<accession>A0A1X0WE56</accession>
<evidence type="ECO:0000313" key="7">
    <source>
        <dbReference type="Proteomes" id="UP000192536"/>
    </source>
</evidence>
<dbReference type="InterPro" id="IPR029058">
    <property type="entry name" value="AB_hydrolase_fold"/>
</dbReference>
<dbReference type="GO" id="GO:0005506">
    <property type="term" value="F:iron ion binding"/>
    <property type="evidence" value="ECO:0007669"/>
    <property type="project" value="InterPro"/>
</dbReference>
<dbReference type="AlphaFoldDB" id="A0A1X0WE56"/>
<dbReference type="GO" id="GO:0005737">
    <property type="term" value="C:cytoplasm"/>
    <property type="evidence" value="ECO:0007669"/>
    <property type="project" value="UniProtKB-SubCell"/>
</dbReference>
<dbReference type="NCBIfam" id="NF007758">
    <property type="entry name" value="PRK10439.1"/>
    <property type="match status" value="1"/>
</dbReference>
<comment type="caution">
    <text evidence="6">The sequence shown here is derived from an EMBL/GenBank/DDBJ whole genome shotgun (WGS) entry which is preliminary data.</text>
</comment>
<dbReference type="STRING" id="1646377.BS640_12575"/>
<keyword evidence="2" id="KW-0963">Cytoplasm</keyword>
<dbReference type="GO" id="GO:0006826">
    <property type="term" value="P:iron ion transport"/>
    <property type="evidence" value="ECO:0007669"/>
    <property type="project" value="InterPro"/>
</dbReference>
<gene>
    <name evidence="6" type="ORF">BS640_12575</name>
</gene>
<dbReference type="InterPro" id="IPR013783">
    <property type="entry name" value="Ig-like_fold"/>
</dbReference>
<dbReference type="PANTHER" id="PTHR48098:SF3">
    <property type="entry name" value="IRON(III) ENTEROBACTIN ESTERASE"/>
    <property type="match status" value="1"/>
</dbReference>
<dbReference type="GeneID" id="93568526"/>
<dbReference type="SUPFAM" id="SSF53474">
    <property type="entry name" value="alpha/beta-Hydrolases"/>
    <property type="match status" value="1"/>
</dbReference>
<dbReference type="Proteomes" id="UP000192536">
    <property type="component" value="Unassembled WGS sequence"/>
</dbReference>
<dbReference type="InterPro" id="IPR000801">
    <property type="entry name" value="Esterase-like"/>
</dbReference>
<dbReference type="Pfam" id="PF11806">
    <property type="entry name" value="Enterochelin_N"/>
    <property type="match status" value="1"/>
</dbReference>
<keyword evidence="3" id="KW-0378">Hydrolase</keyword>
<evidence type="ECO:0000256" key="3">
    <source>
        <dbReference type="ARBA" id="ARBA00022801"/>
    </source>
</evidence>
<dbReference type="InterPro" id="IPR014756">
    <property type="entry name" value="Ig_E-set"/>
</dbReference>
<dbReference type="PANTHER" id="PTHR48098">
    <property type="entry name" value="ENTEROCHELIN ESTERASE-RELATED"/>
    <property type="match status" value="1"/>
</dbReference>
<comment type="subcellular location">
    <subcellularLocation>
        <location evidence="1">Cytoplasm</location>
    </subcellularLocation>
</comment>
<dbReference type="Gene3D" id="3.40.50.1820">
    <property type="entry name" value="alpha/beta hydrolase"/>
    <property type="match status" value="1"/>
</dbReference>
<dbReference type="SUPFAM" id="SSF81296">
    <property type="entry name" value="E set domains"/>
    <property type="match status" value="1"/>
</dbReference>
<proteinExistence type="inferred from homology"/>
<dbReference type="InterPro" id="IPR021764">
    <property type="entry name" value="Enterochelin_esterase_N"/>
</dbReference>
<comment type="similarity">
    <text evidence="4">Belongs to the Fes family.</text>
</comment>
<evidence type="ECO:0000313" key="6">
    <source>
        <dbReference type="EMBL" id="ORJ25080.1"/>
    </source>
</evidence>
<dbReference type="Pfam" id="PF00756">
    <property type="entry name" value="Esterase"/>
    <property type="match status" value="1"/>
</dbReference>